<dbReference type="PANTHER" id="PTHR21499">
    <property type="entry name" value="ASPARTATE KINASE"/>
    <property type="match status" value="1"/>
</dbReference>
<dbReference type="GO" id="GO:0009090">
    <property type="term" value="P:homoserine biosynthetic process"/>
    <property type="evidence" value="ECO:0007669"/>
    <property type="project" value="TreeGrafter"/>
</dbReference>
<evidence type="ECO:0000256" key="5">
    <source>
        <dbReference type="ARBA" id="ARBA00022840"/>
    </source>
</evidence>
<feature type="domain" description="Aspartate/glutamate/uridylate kinase" evidence="7">
    <location>
        <begin position="2"/>
        <end position="151"/>
    </location>
</feature>
<dbReference type="SUPFAM" id="SSF53633">
    <property type="entry name" value="Carbamate kinase-like"/>
    <property type="match status" value="1"/>
</dbReference>
<sequence length="174" mass="19346">MKVLKFGGTSVGSVSSILNVKKIIESSPKPIIVVVSALSGITDKLIDTSKMAAAGNPAYENEYREMVQRHVDLIKEIIPAGNAQTEVQQQIGELLNELKDIFQGINLIKDLSPKTSDIIVSYGERLSSLIMTRLIEGAEYFDARTLIKTERKYSKHILDSELTNQLIKKTFHTL</sequence>
<evidence type="ECO:0000313" key="8">
    <source>
        <dbReference type="EMBL" id="KAA6322996.1"/>
    </source>
</evidence>
<dbReference type="GO" id="GO:0004072">
    <property type="term" value="F:aspartate kinase activity"/>
    <property type="evidence" value="ECO:0007669"/>
    <property type="project" value="UniProtKB-EC"/>
</dbReference>
<keyword evidence="5" id="KW-0067">ATP-binding</keyword>
<comment type="caution">
    <text evidence="8">The sequence shown here is derived from an EMBL/GenBank/DDBJ whole genome shotgun (WGS) entry which is preliminary data.</text>
</comment>
<dbReference type="EMBL" id="SNRY01002907">
    <property type="protein sequence ID" value="KAA6322996.1"/>
    <property type="molecule type" value="Genomic_DNA"/>
</dbReference>
<evidence type="ECO:0000256" key="1">
    <source>
        <dbReference type="ARBA" id="ARBA00010122"/>
    </source>
</evidence>
<evidence type="ECO:0000259" key="7">
    <source>
        <dbReference type="Pfam" id="PF00696"/>
    </source>
</evidence>
<evidence type="ECO:0000256" key="6">
    <source>
        <dbReference type="ARBA" id="ARBA00047872"/>
    </source>
</evidence>
<evidence type="ECO:0000256" key="3">
    <source>
        <dbReference type="ARBA" id="ARBA00022741"/>
    </source>
</evidence>
<dbReference type="InterPro" id="IPR036393">
    <property type="entry name" value="AceGlu_kinase-like_sf"/>
</dbReference>
<dbReference type="AlphaFoldDB" id="A0A5J4QM93"/>
<dbReference type="GO" id="GO:0009089">
    <property type="term" value="P:lysine biosynthetic process via diaminopimelate"/>
    <property type="evidence" value="ECO:0007669"/>
    <property type="project" value="TreeGrafter"/>
</dbReference>
<gene>
    <name evidence="8" type="ORF">EZS27_027523</name>
</gene>
<dbReference type="InterPro" id="IPR001048">
    <property type="entry name" value="Asp/Glu/Uridylate_kinase"/>
</dbReference>
<evidence type="ECO:0000256" key="2">
    <source>
        <dbReference type="ARBA" id="ARBA00022679"/>
    </source>
</evidence>
<proteinExistence type="inferred from homology"/>
<dbReference type="PANTHER" id="PTHR21499:SF3">
    <property type="entry name" value="ASPARTOKINASE"/>
    <property type="match status" value="1"/>
</dbReference>
<keyword evidence="4 8" id="KW-0418">Kinase</keyword>
<keyword evidence="3" id="KW-0547">Nucleotide-binding</keyword>
<evidence type="ECO:0000256" key="4">
    <source>
        <dbReference type="ARBA" id="ARBA00022777"/>
    </source>
</evidence>
<protein>
    <submittedName>
        <fullName evidence="8">Bifunctional aspartokinase/homoserine dehydrogenase 1</fullName>
    </submittedName>
</protein>
<keyword evidence="2" id="KW-0808">Transferase</keyword>
<dbReference type="GO" id="GO:0005524">
    <property type="term" value="F:ATP binding"/>
    <property type="evidence" value="ECO:0007669"/>
    <property type="project" value="UniProtKB-KW"/>
</dbReference>
<dbReference type="Pfam" id="PF00696">
    <property type="entry name" value="AA_kinase"/>
    <property type="match status" value="1"/>
</dbReference>
<organism evidence="8">
    <name type="scientific">termite gut metagenome</name>
    <dbReference type="NCBI Taxonomy" id="433724"/>
    <lineage>
        <taxon>unclassified sequences</taxon>
        <taxon>metagenomes</taxon>
        <taxon>organismal metagenomes</taxon>
    </lineage>
</organism>
<reference evidence="8" key="1">
    <citation type="submission" date="2019-03" db="EMBL/GenBank/DDBJ databases">
        <title>Single cell metagenomics reveals metabolic interactions within the superorganism composed of flagellate Streblomastix strix and complex community of Bacteroidetes bacteria on its surface.</title>
        <authorList>
            <person name="Treitli S.C."/>
            <person name="Kolisko M."/>
            <person name="Husnik F."/>
            <person name="Keeling P."/>
            <person name="Hampl V."/>
        </authorList>
    </citation>
    <scope>NUCLEOTIDE SEQUENCE</scope>
    <source>
        <strain evidence="8">STM</strain>
    </source>
</reference>
<dbReference type="PROSITE" id="PS00324">
    <property type="entry name" value="ASPARTOKINASE"/>
    <property type="match status" value="1"/>
</dbReference>
<comment type="similarity">
    <text evidence="1">Belongs to the aspartokinase family.</text>
</comment>
<dbReference type="InterPro" id="IPR018042">
    <property type="entry name" value="Aspartate_kinase_CS"/>
</dbReference>
<dbReference type="GO" id="GO:0005829">
    <property type="term" value="C:cytosol"/>
    <property type="evidence" value="ECO:0007669"/>
    <property type="project" value="TreeGrafter"/>
</dbReference>
<dbReference type="Gene3D" id="3.40.1160.10">
    <property type="entry name" value="Acetylglutamate kinase-like"/>
    <property type="match status" value="1"/>
</dbReference>
<name>A0A5J4QM93_9ZZZZ</name>
<feature type="non-terminal residue" evidence="8">
    <location>
        <position position="174"/>
    </location>
</feature>
<comment type="catalytic activity">
    <reaction evidence="6">
        <text>L-aspartate + ATP = 4-phospho-L-aspartate + ADP</text>
        <dbReference type="Rhea" id="RHEA:23776"/>
        <dbReference type="ChEBI" id="CHEBI:29991"/>
        <dbReference type="ChEBI" id="CHEBI:30616"/>
        <dbReference type="ChEBI" id="CHEBI:57535"/>
        <dbReference type="ChEBI" id="CHEBI:456216"/>
        <dbReference type="EC" id="2.7.2.4"/>
    </reaction>
</comment>
<accession>A0A5J4QM93</accession>